<dbReference type="PANTHER" id="PTHR47842:SF3">
    <property type="entry name" value="DUF676 DOMAIN-CONTAINING PROTEIN"/>
    <property type="match status" value="1"/>
</dbReference>
<evidence type="ECO:0000313" key="4">
    <source>
        <dbReference type="EMBL" id="PYH37033.1"/>
    </source>
</evidence>
<dbReference type="PANTHER" id="PTHR47842">
    <property type="entry name" value="EXPRESSED PROTEIN"/>
    <property type="match status" value="1"/>
</dbReference>
<gene>
    <name evidence="4" type="ORF">BO87DRAFT_353318</name>
</gene>
<evidence type="ECO:0000313" key="5">
    <source>
        <dbReference type="Proteomes" id="UP000247647"/>
    </source>
</evidence>
<proteinExistence type="inferred from homology"/>
<feature type="domain" description="DUF676" evidence="3">
    <location>
        <begin position="33"/>
        <end position="150"/>
    </location>
</feature>
<evidence type="ECO:0000256" key="1">
    <source>
        <dbReference type="ARBA" id="ARBA00007920"/>
    </source>
</evidence>
<dbReference type="OrthoDB" id="3248508at2759"/>
<dbReference type="Pfam" id="PF05057">
    <property type="entry name" value="DUF676"/>
    <property type="match status" value="1"/>
</dbReference>
<dbReference type="InterPro" id="IPR029058">
    <property type="entry name" value="AB_hydrolase_fold"/>
</dbReference>
<keyword evidence="5" id="KW-1185">Reference proteome</keyword>
<feature type="compositionally biased region" description="Basic and acidic residues" evidence="2">
    <location>
        <begin position="353"/>
        <end position="363"/>
    </location>
</feature>
<dbReference type="GeneID" id="37123687"/>
<feature type="region of interest" description="Disordered" evidence="2">
    <location>
        <begin position="165"/>
        <end position="187"/>
    </location>
</feature>
<name>A0A318YW37_ASPNB</name>
<evidence type="ECO:0000259" key="3">
    <source>
        <dbReference type="Pfam" id="PF05057"/>
    </source>
</evidence>
<evidence type="ECO:0000256" key="2">
    <source>
        <dbReference type="SAM" id="MobiDB-lite"/>
    </source>
</evidence>
<feature type="compositionally biased region" description="Low complexity" evidence="2">
    <location>
        <begin position="343"/>
        <end position="352"/>
    </location>
</feature>
<dbReference type="Gene3D" id="3.40.50.1820">
    <property type="entry name" value="alpha/beta hydrolase"/>
    <property type="match status" value="1"/>
</dbReference>
<dbReference type="Proteomes" id="UP000247647">
    <property type="component" value="Unassembled WGS sequence"/>
</dbReference>
<reference evidence="4" key="1">
    <citation type="submission" date="2016-12" db="EMBL/GenBank/DDBJ databases">
        <title>The genomes of Aspergillus section Nigri reveals drivers in fungal speciation.</title>
        <authorList>
            <consortium name="DOE Joint Genome Institute"/>
            <person name="Vesth T.C."/>
            <person name="Nybo J."/>
            <person name="Theobald S."/>
            <person name="Brandl J."/>
            <person name="Frisvad J.C."/>
            <person name="Nielsen K.F."/>
            <person name="Lyhne E.K."/>
            <person name="Kogle M.E."/>
            <person name="Kuo A."/>
            <person name="Riley R."/>
            <person name="Clum A."/>
            <person name="Nolan M."/>
            <person name="Lipzen A."/>
            <person name="Salamov A."/>
            <person name="Henrissat B."/>
            <person name="Wiebenga A."/>
            <person name="De Vries R.P."/>
            <person name="Grigoriev I.V."/>
            <person name="Mortensen U.H."/>
            <person name="Andersen M.R."/>
            <person name="Baker S.E."/>
        </authorList>
    </citation>
    <scope>NUCLEOTIDE SEQUENCE [LARGE SCALE GENOMIC DNA]</scope>
    <source>
        <strain evidence="4">CBS 115656</strain>
    </source>
</reference>
<protein>
    <recommendedName>
        <fullName evidence="3">DUF676 domain-containing protein</fullName>
    </recommendedName>
</protein>
<dbReference type="AlphaFoldDB" id="A0A318YW37"/>
<dbReference type="EMBL" id="KZ821451">
    <property type="protein sequence ID" value="PYH37033.1"/>
    <property type="molecule type" value="Genomic_DNA"/>
</dbReference>
<organism evidence="4 5">
    <name type="scientific">Aspergillus neoniger (strain CBS 115656)</name>
    <dbReference type="NCBI Taxonomy" id="1448310"/>
    <lineage>
        <taxon>Eukaryota</taxon>
        <taxon>Fungi</taxon>
        <taxon>Dikarya</taxon>
        <taxon>Ascomycota</taxon>
        <taxon>Pezizomycotina</taxon>
        <taxon>Eurotiomycetes</taxon>
        <taxon>Eurotiomycetidae</taxon>
        <taxon>Eurotiales</taxon>
        <taxon>Aspergillaceae</taxon>
        <taxon>Aspergillus</taxon>
        <taxon>Aspergillus subgen. Circumdati</taxon>
    </lineage>
</organism>
<dbReference type="SUPFAM" id="SSF53474">
    <property type="entry name" value="alpha/beta-Hydrolases"/>
    <property type="match status" value="1"/>
</dbReference>
<dbReference type="InterPro" id="IPR007751">
    <property type="entry name" value="DUF676_lipase-like"/>
</dbReference>
<feature type="region of interest" description="Disordered" evidence="2">
    <location>
        <begin position="343"/>
        <end position="364"/>
    </location>
</feature>
<comment type="similarity">
    <text evidence="1">Belongs to the putative lipase ROG1 family.</text>
</comment>
<accession>A0A318YW37</accession>
<dbReference type="RefSeq" id="XP_025482511.1">
    <property type="nucleotide sequence ID" value="XM_025621231.1"/>
</dbReference>
<sequence length="439" mass="49531">MKEHTSDNFALDSWRNASYNPDELPRHEGKRRVLLIYIHGFLGSEESFCNFPREVHNLLKVSLAQNHITYTKIYPRYKTRGPIRVACDDISRWLSPHMAPDLDVILLGHSIGGLIAADVALAESYTTAGHVPNSRIVGLMAFDTPFLGLHPRVIATAAGRVLGRKAKNESRRTSQSTTNSRIANDDPTFDPNLTIDVDRTQWSGWDGARHFLAKHSGHISRSALQYVFSYYDHVGCLNDYFGLVRRHKKLCRWAKHDESGGRVRFVNYYTTACPQSQATNGNGHGNKMVLGHRASQIHNYHVEDGVSALVLPDILADIRGKVADNRSSDSLLDTKFSSARIDTRSSSSSCDSGEQRNKPEGSRLRPPGRLFCYVPETARREQLWVPLRMEGMDEIAAHQSMFLPLGTYYDRLVADTVSKIESWLLLVYFHEYLDSVKCI</sequence>